<dbReference type="EMBL" id="MN740860">
    <property type="protein sequence ID" value="QHU15477.1"/>
    <property type="molecule type" value="Genomic_DNA"/>
</dbReference>
<name>A0A6C0KFC9_9ZZZZ</name>
<accession>A0A6C0KFC9</accession>
<proteinExistence type="predicted"/>
<evidence type="ECO:0000313" key="1">
    <source>
        <dbReference type="EMBL" id="QHU15477.1"/>
    </source>
</evidence>
<protein>
    <submittedName>
        <fullName evidence="1">Uncharacterized protein</fullName>
    </submittedName>
</protein>
<sequence length="365" mass="41058">MDACASWEQNLGGVSAEACQLRKGCTFSVTTGKCATDDVDCSRFDDLSDKELVAVMSVLRFNSEQCNALIGRRFNAFAQIAQQLSKMSASWQNRKTDFGRTFREDLCDCVMRTYPQLGKQGVVLLVYAIRNVLVKFFDREFLAWLRACQYVHRIITKRITYKKRLMLEFLVSREQFNTDEELIVASKQSIGELEKAYFSTDARKQSLAHFESKTKSNPVDKLHDGLMVLHGILKGAKTISILDFIRFVHDKAPQLYEAAQHKDSQTAILQTARVFSMPSRAKLATSYQSLVGLVTSSFQGESLASVSLKSTRGLAKELVACVSAFLVFKDIVDEIRNGYGILLANKRLRETTVLRMDDLSGVTFS</sequence>
<dbReference type="AlphaFoldDB" id="A0A6C0KFC9"/>
<organism evidence="1">
    <name type="scientific">viral metagenome</name>
    <dbReference type="NCBI Taxonomy" id="1070528"/>
    <lineage>
        <taxon>unclassified sequences</taxon>
        <taxon>metagenomes</taxon>
        <taxon>organismal metagenomes</taxon>
    </lineage>
</organism>
<reference evidence="1" key="1">
    <citation type="journal article" date="2020" name="Nature">
        <title>Giant virus diversity and host interactions through global metagenomics.</title>
        <authorList>
            <person name="Schulz F."/>
            <person name="Roux S."/>
            <person name="Paez-Espino D."/>
            <person name="Jungbluth S."/>
            <person name="Walsh D.A."/>
            <person name="Denef V.J."/>
            <person name="McMahon K.D."/>
            <person name="Konstantinidis K.T."/>
            <person name="Eloe-Fadrosh E.A."/>
            <person name="Kyrpides N.C."/>
            <person name="Woyke T."/>
        </authorList>
    </citation>
    <scope>NUCLEOTIDE SEQUENCE</scope>
    <source>
        <strain evidence="1">GVMAG-S-1103017-68</strain>
    </source>
</reference>